<protein>
    <recommendedName>
        <fullName evidence="3">PiggyBac transposable element-derived protein domain-containing protein</fullName>
    </recommendedName>
</protein>
<organism evidence="1 2">
    <name type="scientific">Zopfia rhizophila CBS 207.26</name>
    <dbReference type="NCBI Taxonomy" id="1314779"/>
    <lineage>
        <taxon>Eukaryota</taxon>
        <taxon>Fungi</taxon>
        <taxon>Dikarya</taxon>
        <taxon>Ascomycota</taxon>
        <taxon>Pezizomycotina</taxon>
        <taxon>Dothideomycetes</taxon>
        <taxon>Dothideomycetes incertae sedis</taxon>
        <taxon>Zopfiaceae</taxon>
        <taxon>Zopfia</taxon>
    </lineage>
</organism>
<dbReference type="EMBL" id="ML994691">
    <property type="protein sequence ID" value="KAF2177295.1"/>
    <property type="molecule type" value="Genomic_DNA"/>
</dbReference>
<accession>A0A6A6DDV6</accession>
<evidence type="ECO:0008006" key="3">
    <source>
        <dbReference type="Google" id="ProtNLM"/>
    </source>
</evidence>
<dbReference type="Proteomes" id="UP000800200">
    <property type="component" value="Unassembled WGS sequence"/>
</dbReference>
<evidence type="ECO:0000313" key="2">
    <source>
        <dbReference type="Proteomes" id="UP000800200"/>
    </source>
</evidence>
<sequence>MDQTLLDIKIKWTNHIPWGKVYGRLSPDQKVLQLAWKDAQLVPFMTTVSNGKFKRFRIRRRTKTKDKWLKEAFGVQLFNKLDIPEFIGLYNHLMNGVD</sequence>
<name>A0A6A6DDV6_9PEZI</name>
<dbReference type="AlphaFoldDB" id="A0A6A6DDV6"/>
<proteinExistence type="predicted"/>
<reference evidence="1" key="1">
    <citation type="journal article" date="2020" name="Stud. Mycol.">
        <title>101 Dothideomycetes genomes: a test case for predicting lifestyles and emergence of pathogens.</title>
        <authorList>
            <person name="Haridas S."/>
            <person name="Albert R."/>
            <person name="Binder M."/>
            <person name="Bloem J."/>
            <person name="Labutti K."/>
            <person name="Salamov A."/>
            <person name="Andreopoulos B."/>
            <person name="Baker S."/>
            <person name="Barry K."/>
            <person name="Bills G."/>
            <person name="Bluhm B."/>
            <person name="Cannon C."/>
            <person name="Castanera R."/>
            <person name="Culley D."/>
            <person name="Daum C."/>
            <person name="Ezra D."/>
            <person name="Gonzalez J."/>
            <person name="Henrissat B."/>
            <person name="Kuo A."/>
            <person name="Liang C."/>
            <person name="Lipzen A."/>
            <person name="Lutzoni F."/>
            <person name="Magnuson J."/>
            <person name="Mondo S."/>
            <person name="Nolan M."/>
            <person name="Ohm R."/>
            <person name="Pangilinan J."/>
            <person name="Park H.-J."/>
            <person name="Ramirez L."/>
            <person name="Alfaro M."/>
            <person name="Sun H."/>
            <person name="Tritt A."/>
            <person name="Yoshinaga Y."/>
            <person name="Zwiers L.-H."/>
            <person name="Turgeon B."/>
            <person name="Goodwin S."/>
            <person name="Spatafora J."/>
            <person name="Crous P."/>
            <person name="Grigoriev I."/>
        </authorList>
    </citation>
    <scope>NUCLEOTIDE SEQUENCE</scope>
    <source>
        <strain evidence="1">CBS 207.26</strain>
    </source>
</reference>
<evidence type="ECO:0000313" key="1">
    <source>
        <dbReference type="EMBL" id="KAF2177295.1"/>
    </source>
</evidence>
<gene>
    <name evidence="1" type="ORF">K469DRAFT_603837</name>
</gene>
<keyword evidence="2" id="KW-1185">Reference proteome</keyword>
<dbReference type="OrthoDB" id="3777254at2759"/>